<name>A0A8K0GPU0_IGNLU</name>
<sequence>MMIKLETKPKDTTIIQAYMPTTDHDDEHYLEKLYDGDNNENFPGIKDQTEVEVDEEGDGILKPELDKAIQDVVKWLDEKTTNKRKPYWWDEDIEIDIEGKSKAFQKYLSTKCTEDKIRYKEAQGKARKKMWNWKSTETREAILGPRLITEKMIRKDKRTYITFTDIEKAFDNFEWKRMFQILQMGVKYKDRRIILNSYQDQLAVIKYREQQTDAKIRKSVRQECSLSPPFGHYV</sequence>
<evidence type="ECO:0000313" key="2">
    <source>
        <dbReference type="Proteomes" id="UP000801492"/>
    </source>
</evidence>
<keyword evidence="2" id="KW-1185">Reference proteome</keyword>
<reference evidence="1" key="1">
    <citation type="submission" date="2019-08" db="EMBL/GenBank/DDBJ databases">
        <title>The genome of the North American firefly Photinus pyralis.</title>
        <authorList>
            <consortium name="Photinus pyralis genome working group"/>
            <person name="Fallon T.R."/>
            <person name="Sander Lower S.E."/>
            <person name="Weng J.-K."/>
        </authorList>
    </citation>
    <scope>NUCLEOTIDE SEQUENCE</scope>
    <source>
        <strain evidence="1">TRF0915ILg1</strain>
        <tissue evidence="1">Whole body</tissue>
    </source>
</reference>
<dbReference type="Proteomes" id="UP000801492">
    <property type="component" value="Unassembled WGS sequence"/>
</dbReference>
<accession>A0A8K0GPU0</accession>
<dbReference type="EMBL" id="VTPC01000561">
    <property type="protein sequence ID" value="KAF2905338.1"/>
    <property type="molecule type" value="Genomic_DNA"/>
</dbReference>
<dbReference type="AlphaFoldDB" id="A0A8K0GPU0"/>
<gene>
    <name evidence="1" type="ORF">ILUMI_00840</name>
</gene>
<proteinExistence type="predicted"/>
<organism evidence="1 2">
    <name type="scientific">Ignelater luminosus</name>
    <name type="common">Cucubano</name>
    <name type="synonym">Pyrophorus luminosus</name>
    <dbReference type="NCBI Taxonomy" id="2038154"/>
    <lineage>
        <taxon>Eukaryota</taxon>
        <taxon>Metazoa</taxon>
        <taxon>Ecdysozoa</taxon>
        <taxon>Arthropoda</taxon>
        <taxon>Hexapoda</taxon>
        <taxon>Insecta</taxon>
        <taxon>Pterygota</taxon>
        <taxon>Neoptera</taxon>
        <taxon>Endopterygota</taxon>
        <taxon>Coleoptera</taxon>
        <taxon>Polyphaga</taxon>
        <taxon>Elateriformia</taxon>
        <taxon>Elateroidea</taxon>
        <taxon>Elateridae</taxon>
        <taxon>Agrypninae</taxon>
        <taxon>Pyrophorini</taxon>
        <taxon>Ignelater</taxon>
    </lineage>
</organism>
<evidence type="ECO:0000313" key="1">
    <source>
        <dbReference type="EMBL" id="KAF2905338.1"/>
    </source>
</evidence>
<comment type="caution">
    <text evidence="1">The sequence shown here is derived from an EMBL/GenBank/DDBJ whole genome shotgun (WGS) entry which is preliminary data.</text>
</comment>
<protein>
    <recommendedName>
        <fullName evidence="3">Reverse transcriptase domain-containing protein</fullName>
    </recommendedName>
</protein>
<dbReference type="OrthoDB" id="412793at2759"/>
<evidence type="ECO:0008006" key="3">
    <source>
        <dbReference type="Google" id="ProtNLM"/>
    </source>
</evidence>